<accession>A0A1L0BG23</accession>
<name>A0A1L0BG23_9ASCO</name>
<proteinExistence type="predicted"/>
<reference evidence="1 2" key="1">
    <citation type="submission" date="2016-10" db="EMBL/GenBank/DDBJ databases">
        <authorList>
            <person name="de Groot N.N."/>
        </authorList>
    </citation>
    <scope>NUCLEOTIDE SEQUENCE [LARGE SCALE GENOMIC DNA]</scope>
    <source>
        <strain evidence="1 2">PYCC 4715</strain>
    </source>
</reference>
<dbReference type="Proteomes" id="UP000182259">
    <property type="component" value="Chromosome I"/>
</dbReference>
<gene>
    <name evidence="1" type="ORF">SAMEA4029009_CIC11G00000004799</name>
</gene>
<dbReference type="AlphaFoldDB" id="A0A1L0BG23"/>
<protein>
    <submittedName>
        <fullName evidence="1">CIC11C00000004799</fullName>
    </submittedName>
</protein>
<sequence length="69" mass="7584">MVDMNVGRYSINQHGVHGVQVLKMVDLPLHITQDLFSSGSGDATGWGMLGTVKCLAELMRFRSWSMGSE</sequence>
<organism evidence="1 2">
    <name type="scientific">Sungouiella intermedia</name>
    <dbReference type="NCBI Taxonomy" id="45354"/>
    <lineage>
        <taxon>Eukaryota</taxon>
        <taxon>Fungi</taxon>
        <taxon>Dikarya</taxon>
        <taxon>Ascomycota</taxon>
        <taxon>Saccharomycotina</taxon>
        <taxon>Pichiomycetes</taxon>
        <taxon>Metschnikowiaceae</taxon>
        <taxon>Sungouiella</taxon>
    </lineage>
</organism>
<dbReference type="EMBL" id="LT635764">
    <property type="protein sequence ID" value="SGZ50043.1"/>
    <property type="molecule type" value="Genomic_DNA"/>
</dbReference>
<evidence type="ECO:0000313" key="2">
    <source>
        <dbReference type="Proteomes" id="UP000182259"/>
    </source>
</evidence>
<evidence type="ECO:0000313" key="1">
    <source>
        <dbReference type="EMBL" id="SGZ50043.1"/>
    </source>
</evidence>